<name>A0A9P7K7U7_9AGAR</name>
<dbReference type="Proteomes" id="UP000775547">
    <property type="component" value="Unassembled WGS sequence"/>
</dbReference>
<keyword evidence="2" id="KW-1185">Reference proteome</keyword>
<dbReference type="Pfam" id="PF08982">
    <property type="entry name" value="AtaL"/>
    <property type="match status" value="1"/>
</dbReference>
<accession>A0A9P7K7U7</accession>
<dbReference type="OrthoDB" id="2320332at2759"/>
<dbReference type="InterPro" id="IPR023393">
    <property type="entry name" value="START-like_dom_sf"/>
</dbReference>
<organism evidence="1 2">
    <name type="scientific">Asterophora parasitica</name>
    <dbReference type="NCBI Taxonomy" id="117018"/>
    <lineage>
        <taxon>Eukaryota</taxon>
        <taxon>Fungi</taxon>
        <taxon>Dikarya</taxon>
        <taxon>Basidiomycota</taxon>
        <taxon>Agaricomycotina</taxon>
        <taxon>Agaricomycetes</taxon>
        <taxon>Agaricomycetidae</taxon>
        <taxon>Agaricales</taxon>
        <taxon>Tricholomatineae</taxon>
        <taxon>Lyophyllaceae</taxon>
        <taxon>Asterophora</taxon>
    </lineage>
</organism>
<dbReference type="AlphaFoldDB" id="A0A9P7K7U7"/>
<evidence type="ECO:0000313" key="1">
    <source>
        <dbReference type="EMBL" id="KAG5641666.1"/>
    </source>
</evidence>
<dbReference type="EMBL" id="JABCKV010000269">
    <property type="protein sequence ID" value="KAG5641666.1"/>
    <property type="molecule type" value="Genomic_DNA"/>
</dbReference>
<reference evidence="1" key="2">
    <citation type="submission" date="2021-10" db="EMBL/GenBank/DDBJ databases">
        <title>Phylogenomics reveals ancestral predisposition of the termite-cultivated fungus Termitomyces towards a domesticated lifestyle.</title>
        <authorList>
            <person name="Auxier B."/>
            <person name="Grum-Grzhimaylo A."/>
            <person name="Cardenas M.E."/>
            <person name="Lodge J.D."/>
            <person name="Laessoe T."/>
            <person name="Pedersen O."/>
            <person name="Smith M.E."/>
            <person name="Kuyper T.W."/>
            <person name="Franco-Molano E.A."/>
            <person name="Baroni T.J."/>
            <person name="Aanen D.K."/>
        </authorList>
    </citation>
    <scope>NUCLEOTIDE SEQUENCE</scope>
    <source>
        <strain evidence="1">AP01</strain>
        <tissue evidence="1">Mycelium</tissue>
    </source>
</reference>
<evidence type="ECO:0008006" key="3">
    <source>
        <dbReference type="Google" id="ProtNLM"/>
    </source>
</evidence>
<dbReference type="SUPFAM" id="SSF55961">
    <property type="entry name" value="Bet v1-like"/>
    <property type="match status" value="1"/>
</dbReference>
<proteinExistence type="predicted"/>
<gene>
    <name evidence="1" type="ORF">DXG03_004515</name>
</gene>
<evidence type="ECO:0000313" key="2">
    <source>
        <dbReference type="Proteomes" id="UP000775547"/>
    </source>
</evidence>
<comment type="caution">
    <text evidence="1">The sequence shown here is derived from an EMBL/GenBank/DDBJ whole genome shotgun (WGS) entry which is preliminary data.</text>
</comment>
<dbReference type="Gene3D" id="3.30.530.20">
    <property type="match status" value="1"/>
</dbReference>
<protein>
    <recommendedName>
        <fullName evidence="3">DUF1857-domain-containing protein</fullName>
    </recommendedName>
</protein>
<reference evidence="1" key="1">
    <citation type="submission" date="2020-07" db="EMBL/GenBank/DDBJ databases">
        <authorList>
            <person name="Nieuwenhuis M."/>
            <person name="Van De Peppel L.J.J."/>
        </authorList>
    </citation>
    <scope>NUCLEOTIDE SEQUENCE</scope>
    <source>
        <strain evidence="1">AP01</strain>
        <tissue evidence="1">Mycelium</tissue>
    </source>
</reference>
<sequence length="154" mass="16724">MTAKPSFAATRRVNPPGATPVLTEAQVWTGLGIKARNPQTFVPVITSCEVISDDGSKQIVRSVRFHNGEPMTENIELYESTIAYFDMPATGMRITNVLSYNEDGELTLTFSFANGIPGFEGKPLPTPQELNKSIGGGIEHTIARIRELAKEGSL</sequence>
<dbReference type="InterPro" id="IPR015075">
    <property type="entry name" value="AtaL"/>
</dbReference>